<dbReference type="SUPFAM" id="SSF46785">
    <property type="entry name" value="Winged helix' DNA-binding domain"/>
    <property type="match status" value="1"/>
</dbReference>
<evidence type="ECO:0000259" key="5">
    <source>
        <dbReference type="PROSITE" id="PS50931"/>
    </source>
</evidence>
<keyword evidence="3" id="KW-0238">DNA-binding</keyword>
<evidence type="ECO:0000313" key="7">
    <source>
        <dbReference type="Proteomes" id="UP001595539"/>
    </source>
</evidence>
<dbReference type="EMBL" id="JBHRXY010000022">
    <property type="protein sequence ID" value="MFC3631205.1"/>
    <property type="molecule type" value="Genomic_DNA"/>
</dbReference>
<evidence type="ECO:0000256" key="2">
    <source>
        <dbReference type="ARBA" id="ARBA00023015"/>
    </source>
</evidence>
<comment type="similarity">
    <text evidence="1">Belongs to the LysR transcriptional regulatory family.</text>
</comment>
<accession>A0ABV7U8A4</accession>
<protein>
    <submittedName>
        <fullName evidence="6">LysR family transcriptional regulator</fullName>
    </submittedName>
</protein>
<dbReference type="InterPro" id="IPR036388">
    <property type="entry name" value="WH-like_DNA-bd_sf"/>
</dbReference>
<comment type="caution">
    <text evidence="6">The sequence shown here is derived from an EMBL/GenBank/DDBJ whole genome shotgun (WGS) entry which is preliminary data.</text>
</comment>
<dbReference type="PROSITE" id="PS50931">
    <property type="entry name" value="HTH_LYSR"/>
    <property type="match status" value="1"/>
</dbReference>
<dbReference type="PANTHER" id="PTHR30126:SF98">
    <property type="entry name" value="HTH-TYPE TRANSCRIPTIONAL ACTIVATOR BAUR"/>
    <property type="match status" value="1"/>
</dbReference>
<gene>
    <name evidence="6" type="ORF">ACFOM8_17345</name>
</gene>
<dbReference type="SUPFAM" id="SSF53850">
    <property type="entry name" value="Periplasmic binding protein-like II"/>
    <property type="match status" value="1"/>
</dbReference>
<feature type="domain" description="HTH lysR-type" evidence="5">
    <location>
        <begin position="7"/>
        <end position="63"/>
    </location>
</feature>
<evidence type="ECO:0000313" key="6">
    <source>
        <dbReference type="EMBL" id="MFC3631205.1"/>
    </source>
</evidence>
<sequence length="295" mass="32794">MRLSASDIRALKVFRSVVEHGGFAGAQLALSTSQSTISFQINALEQRLGFSLCQRGRRGFELTDRGQTVYEHSHALVSALSLFEQQIGELRSHATGLLRIGVVDATMTDSALGMDDVIRAFTEKAQEVELRLTIGSPEQLISEISKGGIDCAISPRMKVLPGYSQTEFHHEIHSIYCSERHPLFSKKDVTKADVEAATVVVRPYANRSELRHIPNAKIGAYASNVEAQAMYILSGHFIGYLPDHMTPMLREKDRLKALLAPEAQLRSTFVIILPNHKKASLPLRMFIQELRKRAG</sequence>
<evidence type="ECO:0000256" key="3">
    <source>
        <dbReference type="ARBA" id="ARBA00023125"/>
    </source>
</evidence>
<name>A0ABV7U8A4_9RHOB</name>
<keyword evidence="4" id="KW-0804">Transcription</keyword>
<dbReference type="InterPro" id="IPR036390">
    <property type="entry name" value="WH_DNA-bd_sf"/>
</dbReference>
<dbReference type="CDD" id="cd05466">
    <property type="entry name" value="PBP2_LTTR_substrate"/>
    <property type="match status" value="1"/>
</dbReference>
<dbReference type="Proteomes" id="UP001595539">
    <property type="component" value="Unassembled WGS sequence"/>
</dbReference>
<dbReference type="Gene3D" id="3.40.190.290">
    <property type="match status" value="1"/>
</dbReference>
<dbReference type="InterPro" id="IPR000847">
    <property type="entry name" value="LysR_HTH_N"/>
</dbReference>
<keyword evidence="2" id="KW-0805">Transcription regulation</keyword>
<dbReference type="PANTHER" id="PTHR30126">
    <property type="entry name" value="HTH-TYPE TRANSCRIPTIONAL REGULATOR"/>
    <property type="match status" value="1"/>
</dbReference>
<reference evidence="7" key="1">
    <citation type="journal article" date="2019" name="Int. J. Syst. Evol. Microbiol.">
        <title>The Global Catalogue of Microorganisms (GCM) 10K type strain sequencing project: providing services to taxonomists for standard genome sequencing and annotation.</title>
        <authorList>
            <consortium name="The Broad Institute Genomics Platform"/>
            <consortium name="The Broad Institute Genome Sequencing Center for Infectious Disease"/>
            <person name="Wu L."/>
            <person name="Ma J."/>
        </authorList>
    </citation>
    <scope>NUCLEOTIDE SEQUENCE [LARGE SCALE GENOMIC DNA]</scope>
    <source>
        <strain evidence="7">KCTC 42473</strain>
    </source>
</reference>
<evidence type="ECO:0000256" key="4">
    <source>
        <dbReference type="ARBA" id="ARBA00023163"/>
    </source>
</evidence>
<keyword evidence="7" id="KW-1185">Reference proteome</keyword>
<dbReference type="InterPro" id="IPR005119">
    <property type="entry name" value="LysR_subst-bd"/>
</dbReference>
<dbReference type="Pfam" id="PF00126">
    <property type="entry name" value="HTH_1"/>
    <property type="match status" value="1"/>
</dbReference>
<dbReference type="Gene3D" id="1.10.10.10">
    <property type="entry name" value="Winged helix-like DNA-binding domain superfamily/Winged helix DNA-binding domain"/>
    <property type="match status" value="1"/>
</dbReference>
<dbReference type="Pfam" id="PF03466">
    <property type="entry name" value="LysR_substrate"/>
    <property type="match status" value="1"/>
</dbReference>
<dbReference type="RefSeq" id="WP_377763386.1">
    <property type="nucleotide sequence ID" value="NZ_JBHRXY010000022.1"/>
</dbReference>
<evidence type="ECO:0000256" key="1">
    <source>
        <dbReference type="ARBA" id="ARBA00009437"/>
    </source>
</evidence>
<proteinExistence type="inferred from homology"/>
<organism evidence="6 7">
    <name type="scientific">Paracoccus angustae</name>
    <dbReference type="NCBI Taxonomy" id="1671480"/>
    <lineage>
        <taxon>Bacteria</taxon>
        <taxon>Pseudomonadati</taxon>
        <taxon>Pseudomonadota</taxon>
        <taxon>Alphaproteobacteria</taxon>
        <taxon>Rhodobacterales</taxon>
        <taxon>Paracoccaceae</taxon>
        <taxon>Paracoccus</taxon>
    </lineage>
</organism>